<proteinExistence type="predicted"/>
<dbReference type="EMBL" id="QTSX02005361">
    <property type="protein sequence ID" value="KAJ9059850.1"/>
    <property type="molecule type" value="Genomic_DNA"/>
</dbReference>
<comment type="caution">
    <text evidence="1">The sequence shown here is derived from an EMBL/GenBank/DDBJ whole genome shotgun (WGS) entry which is preliminary data.</text>
</comment>
<evidence type="ECO:0000313" key="1">
    <source>
        <dbReference type="EMBL" id="KAJ9059850.1"/>
    </source>
</evidence>
<sequence length="250" mass="28357">MLESPLRIIYLNVRALRTDKLERLLNLYANTYDLIFLSETWFINFAEMQNHPDFIIHTPIANFQTRTHQQAGIACFSRHFRSNIHRARVTTYAVIIETTTLKVVGTYIPPSAPIEVFEATLNACPDVNLLFGDINVEFGPSWNGALQRLLDRFRAVSGFCANRDFCHVRPDDDNSTKLDHVFVKMPVRCDFVSGAASVDTDYPILFIEPPAQLSQLRFLTLDFHGITSEVLNILACVLPSEVTLKLLPLS</sequence>
<protein>
    <submittedName>
        <fullName evidence="1">Uncharacterized protein</fullName>
    </submittedName>
</protein>
<name>A0ACC2SC20_9FUNG</name>
<evidence type="ECO:0000313" key="2">
    <source>
        <dbReference type="Proteomes" id="UP001165960"/>
    </source>
</evidence>
<keyword evidence="2" id="KW-1185">Reference proteome</keyword>
<accession>A0ACC2SC20</accession>
<reference evidence="1" key="1">
    <citation type="submission" date="2022-04" db="EMBL/GenBank/DDBJ databases">
        <title>Genome of the entomopathogenic fungus Entomophthora muscae.</title>
        <authorList>
            <person name="Elya C."/>
            <person name="Lovett B.R."/>
            <person name="Lee E."/>
            <person name="Macias A.M."/>
            <person name="Hajek A.E."/>
            <person name="De Bivort B.L."/>
            <person name="Kasson M.T."/>
            <person name="De Fine Licht H.H."/>
            <person name="Stajich J.E."/>
        </authorList>
    </citation>
    <scope>NUCLEOTIDE SEQUENCE</scope>
    <source>
        <strain evidence="1">Berkeley</strain>
    </source>
</reference>
<organism evidence="1 2">
    <name type="scientific">Entomophthora muscae</name>
    <dbReference type="NCBI Taxonomy" id="34485"/>
    <lineage>
        <taxon>Eukaryota</taxon>
        <taxon>Fungi</taxon>
        <taxon>Fungi incertae sedis</taxon>
        <taxon>Zoopagomycota</taxon>
        <taxon>Entomophthoromycotina</taxon>
        <taxon>Entomophthoromycetes</taxon>
        <taxon>Entomophthorales</taxon>
        <taxon>Entomophthoraceae</taxon>
        <taxon>Entomophthora</taxon>
    </lineage>
</organism>
<gene>
    <name evidence="1" type="ORF">DSO57_1037239</name>
</gene>
<dbReference type="Proteomes" id="UP001165960">
    <property type="component" value="Unassembled WGS sequence"/>
</dbReference>